<keyword evidence="5 6" id="KW-0408">Iron</keyword>
<dbReference type="InterPro" id="IPR002401">
    <property type="entry name" value="Cyt_P450_E_grp-I"/>
</dbReference>
<dbReference type="AlphaFoldDB" id="A0AA35Q579"/>
<evidence type="ECO:0000256" key="1">
    <source>
        <dbReference type="ARBA" id="ARBA00001971"/>
    </source>
</evidence>
<dbReference type="PROSITE" id="PS00086">
    <property type="entry name" value="CYTOCHROME_P450"/>
    <property type="match status" value="1"/>
</dbReference>
<dbReference type="GO" id="GO:0020037">
    <property type="term" value="F:heme binding"/>
    <property type="evidence" value="ECO:0007669"/>
    <property type="project" value="InterPro"/>
</dbReference>
<evidence type="ECO:0000256" key="3">
    <source>
        <dbReference type="ARBA" id="ARBA00022617"/>
    </source>
</evidence>
<comment type="caution">
    <text evidence="8">The sequence shown here is derived from an EMBL/GenBank/DDBJ whole genome shotgun (WGS) entry which is preliminary data.</text>
</comment>
<evidence type="ECO:0000256" key="2">
    <source>
        <dbReference type="ARBA" id="ARBA00010617"/>
    </source>
</evidence>
<dbReference type="EMBL" id="CABFNP030001256">
    <property type="protein sequence ID" value="CAI6094351.1"/>
    <property type="molecule type" value="Genomic_DNA"/>
</dbReference>
<dbReference type="GO" id="GO:0005506">
    <property type="term" value="F:iron ion binding"/>
    <property type="evidence" value="ECO:0007669"/>
    <property type="project" value="InterPro"/>
</dbReference>
<dbReference type="Proteomes" id="UP001160390">
    <property type="component" value="Unassembled WGS sequence"/>
</dbReference>
<comment type="similarity">
    <text evidence="2 7">Belongs to the cytochrome P450 family.</text>
</comment>
<evidence type="ECO:0000256" key="7">
    <source>
        <dbReference type="RuleBase" id="RU000461"/>
    </source>
</evidence>
<evidence type="ECO:0000313" key="9">
    <source>
        <dbReference type="Proteomes" id="UP001160390"/>
    </source>
</evidence>
<proteinExistence type="inferred from homology"/>
<keyword evidence="7" id="KW-0560">Oxidoreductase</keyword>
<dbReference type="InterPro" id="IPR001128">
    <property type="entry name" value="Cyt_P450"/>
</dbReference>
<sequence>MKSLVRASHVETKTGTGLTEAEIYGNIFAFNFTGHDTTAHSFTFAIYFLAANPDVQAWIRGEIQEVLGENDAEWSYTQDFPRLKRCLAVLMETIRLYTPVPVAKWTDQQAQTLEIGDQVVHITPETMIITAYVALHTQPENWGSDAVDWRPSRWVTSTSIQSTLDEEELITPRQGSFIGWSDGSRDCVGRKFSQVEFVATLARFFRDWRVDPVPLGEENLESARERVKNLIKTDSRMVLLLQMLHPERAPLRWSKITGSATNVQR</sequence>
<organism evidence="8 9">
    <name type="scientific">Clonostachys chloroleuca</name>
    <dbReference type="NCBI Taxonomy" id="1926264"/>
    <lineage>
        <taxon>Eukaryota</taxon>
        <taxon>Fungi</taxon>
        <taxon>Dikarya</taxon>
        <taxon>Ascomycota</taxon>
        <taxon>Pezizomycotina</taxon>
        <taxon>Sordariomycetes</taxon>
        <taxon>Hypocreomycetidae</taxon>
        <taxon>Hypocreales</taxon>
        <taxon>Bionectriaceae</taxon>
        <taxon>Clonostachys</taxon>
    </lineage>
</organism>
<reference evidence="8" key="1">
    <citation type="submission" date="2023-01" db="EMBL/GenBank/DDBJ databases">
        <authorList>
            <person name="Piombo E."/>
        </authorList>
    </citation>
    <scope>NUCLEOTIDE SEQUENCE</scope>
</reference>
<dbReference type="GO" id="GO:0016705">
    <property type="term" value="F:oxidoreductase activity, acting on paired donors, with incorporation or reduction of molecular oxygen"/>
    <property type="evidence" value="ECO:0007669"/>
    <property type="project" value="InterPro"/>
</dbReference>
<feature type="binding site" description="axial binding residue" evidence="6">
    <location>
        <position position="187"/>
    </location>
    <ligand>
        <name>heme</name>
        <dbReference type="ChEBI" id="CHEBI:30413"/>
    </ligand>
    <ligandPart>
        <name>Fe</name>
        <dbReference type="ChEBI" id="CHEBI:18248"/>
    </ligandPart>
</feature>
<evidence type="ECO:0000256" key="4">
    <source>
        <dbReference type="ARBA" id="ARBA00022723"/>
    </source>
</evidence>
<keyword evidence="3 6" id="KW-0349">Heme</keyword>
<comment type="cofactor">
    <cofactor evidence="1 6">
        <name>heme</name>
        <dbReference type="ChEBI" id="CHEBI:30413"/>
    </cofactor>
</comment>
<dbReference type="PRINTS" id="PR00385">
    <property type="entry name" value="P450"/>
</dbReference>
<dbReference type="GO" id="GO:0004497">
    <property type="term" value="F:monooxygenase activity"/>
    <property type="evidence" value="ECO:0007669"/>
    <property type="project" value="UniProtKB-KW"/>
</dbReference>
<dbReference type="SUPFAM" id="SSF48264">
    <property type="entry name" value="Cytochrome P450"/>
    <property type="match status" value="1"/>
</dbReference>
<evidence type="ECO:0000256" key="5">
    <source>
        <dbReference type="ARBA" id="ARBA00023004"/>
    </source>
</evidence>
<accession>A0AA35Q579</accession>
<dbReference type="PRINTS" id="PR00463">
    <property type="entry name" value="EP450I"/>
</dbReference>
<evidence type="ECO:0008006" key="10">
    <source>
        <dbReference type="Google" id="ProtNLM"/>
    </source>
</evidence>
<gene>
    <name evidence="8" type="ORF">CCHLO57077_00009192</name>
</gene>
<keyword evidence="7" id="KW-0503">Monooxygenase</keyword>
<dbReference type="InterPro" id="IPR050121">
    <property type="entry name" value="Cytochrome_P450_monoxygenase"/>
</dbReference>
<dbReference type="Gene3D" id="1.10.630.10">
    <property type="entry name" value="Cytochrome P450"/>
    <property type="match status" value="1"/>
</dbReference>
<evidence type="ECO:0000256" key="6">
    <source>
        <dbReference type="PIRSR" id="PIRSR602401-1"/>
    </source>
</evidence>
<dbReference type="Pfam" id="PF00067">
    <property type="entry name" value="p450"/>
    <property type="match status" value="1"/>
</dbReference>
<name>A0AA35Q579_9HYPO</name>
<dbReference type="PANTHER" id="PTHR24305:SF166">
    <property type="entry name" value="CYTOCHROME P450 12A4, MITOCHONDRIAL-RELATED"/>
    <property type="match status" value="1"/>
</dbReference>
<dbReference type="InterPro" id="IPR017972">
    <property type="entry name" value="Cyt_P450_CS"/>
</dbReference>
<keyword evidence="9" id="KW-1185">Reference proteome</keyword>
<dbReference type="PANTHER" id="PTHR24305">
    <property type="entry name" value="CYTOCHROME P450"/>
    <property type="match status" value="1"/>
</dbReference>
<protein>
    <recommendedName>
        <fullName evidence="10">Cytochrome P450</fullName>
    </recommendedName>
</protein>
<evidence type="ECO:0000313" key="8">
    <source>
        <dbReference type="EMBL" id="CAI6094351.1"/>
    </source>
</evidence>
<dbReference type="InterPro" id="IPR036396">
    <property type="entry name" value="Cyt_P450_sf"/>
</dbReference>
<keyword evidence="4 6" id="KW-0479">Metal-binding</keyword>